<evidence type="ECO:0000256" key="1">
    <source>
        <dbReference type="SAM" id="Phobius"/>
    </source>
</evidence>
<feature type="transmembrane region" description="Helical" evidence="1">
    <location>
        <begin position="6"/>
        <end position="24"/>
    </location>
</feature>
<gene>
    <name evidence="2" type="ORF">OO17_15100</name>
</gene>
<feature type="transmembrane region" description="Helical" evidence="1">
    <location>
        <begin position="78"/>
        <end position="102"/>
    </location>
</feature>
<dbReference type="RefSeq" id="WP_044412463.1">
    <property type="nucleotide sequence ID" value="NZ_JXXE01000300.1"/>
</dbReference>
<evidence type="ECO:0000313" key="3">
    <source>
        <dbReference type="Proteomes" id="UP000032515"/>
    </source>
</evidence>
<organism evidence="2 3">
    <name type="scientific">Rhodopseudomonas palustris</name>
    <dbReference type="NCBI Taxonomy" id="1076"/>
    <lineage>
        <taxon>Bacteria</taxon>
        <taxon>Pseudomonadati</taxon>
        <taxon>Pseudomonadota</taxon>
        <taxon>Alphaproteobacteria</taxon>
        <taxon>Hyphomicrobiales</taxon>
        <taxon>Nitrobacteraceae</taxon>
        <taxon>Rhodopseudomonas</taxon>
    </lineage>
</organism>
<evidence type="ECO:0000313" key="2">
    <source>
        <dbReference type="EMBL" id="KIZ41430.1"/>
    </source>
</evidence>
<dbReference type="EMBL" id="JXXE01000300">
    <property type="protein sequence ID" value="KIZ41430.1"/>
    <property type="molecule type" value="Genomic_DNA"/>
</dbReference>
<sequence length="152" mass="16770">MATLGEFSSLLQLGFGIGIGLSYFRAPVELRAKELAMAIDNEIIVLEGLSSAKAQQQRGDLSLLKLAFNVEADNLEKWLFPFMIGALVGAVGNWTALVLASLYAPYVLSAHEKIGLLFLSVAYYLILGALLEIMARWRFHIIKLRLAEIRST</sequence>
<keyword evidence="1" id="KW-1133">Transmembrane helix</keyword>
<keyword evidence="1" id="KW-0472">Membrane</keyword>
<dbReference type="AlphaFoldDB" id="A0A0D7ELK3"/>
<dbReference type="PATRIC" id="fig|1076.23.peg.3214"/>
<dbReference type="Proteomes" id="UP000032515">
    <property type="component" value="Unassembled WGS sequence"/>
</dbReference>
<proteinExistence type="predicted"/>
<protein>
    <submittedName>
        <fullName evidence="2">Uncharacterized protein</fullName>
    </submittedName>
</protein>
<name>A0A0D7ELK3_RHOPL</name>
<comment type="caution">
    <text evidence="2">The sequence shown here is derived from an EMBL/GenBank/DDBJ whole genome shotgun (WGS) entry which is preliminary data.</text>
</comment>
<feature type="transmembrane region" description="Helical" evidence="1">
    <location>
        <begin position="114"/>
        <end position="135"/>
    </location>
</feature>
<dbReference type="OrthoDB" id="9952625at2"/>
<keyword evidence="1" id="KW-0812">Transmembrane</keyword>
<accession>A0A0D7ELK3</accession>
<reference evidence="2 3" key="1">
    <citation type="submission" date="2014-11" db="EMBL/GenBank/DDBJ databases">
        <title>Genomics and ecophysiology of heterotrophic nitrogen fixing bacteria isolated from estuarine surface water.</title>
        <authorList>
            <person name="Bentzon-Tilia M."/>
            <person name="Severin I."/>
            <person name="Hansen L.H."/>
            <person name="Riemann L."/>
        </authorList>
    </citation>
    <scope>NUCLEOTIDE SEQUENCE [LARGE SCALE GENOMIC DNA]</scope>
    <source>
        <strain evidence="2 3">BAL398</strain>
    </source>
</reference>